<dbReference type="InterPro" id="IPR028994">
    <property type="entry name" value="Integrin_alpha_N"/>
</dbReference>
<name>A0A382JBP0_9ZZZZ</name>
<gene>
    <name evidence="1" type="ORF">METZ01_LOCUS261025</name>
</gene>
<dbReference type="EMBL" id="UINC01072492">
    <property type="protein sequence ID" value="SVC08171.1"/>
    <property type="molecule type" value="Genomic_DNA"/>
</dbReference>
<sequence>MTYSARLIQTLLVFQLLAANPIHLEKLFIPKINCQDMNNNGIPDFMATNNSLAPRTLYHIEINNSNIEFLWEYTMSKNISGYFSDMILGDFDNNNQLELISSAYQDDKPEIFYVFSVDSLGSYDNSPRIMGFHNVKDDVIHPQKLYTLSKNENNTQLFVLTQGSPNRKVIMCEYLDDKINFVGSLGKKFLNKSLGPLSISMGNFNEDSVEDIFILNNGISPDGYFIFSDGSKYIGEYENDKM</sequence>
<accession>A0A382JBP0</accession>
<dbReference type="SUPFAM" id="SSF69318">
    <property type="entry name" value="Integrin alpha N-terminal domain"/>
    <property type="match status" value="1"/>
</dbReference>
<feature type="non-terminal residue" evidence="1">
    <location>
        <position position="242"/>
    </location>
</feature>
<dbReference type="AlphaFoldDB" id="A0A382JBP0"/>
<proteinExistence type="predicted"/>
<protein>
    <submittedName>
        <fullName evidence="1">Uncharacterized protein</fullName>
    </submittedName>
</protein>
<organism evidence="1">
    <name type="scientific">marine metagenome</name>
    <dbReference type="NCBI Taxonomy" id="408172"/>
    <lineage>
        <taxon>unclassified sequences</taxon>
        <taxon>metagenomes</taxon>
        <taxon>ecological metagenomes</taxon>
    </lineage>
</organism>
<reference evidence="1" key="1">
    <citation type="submission" date="2018-05" db="EMBL/GenBank/DDBJ databases">
        <authorList>
            <person name="Lanie J.A."/>
            <person name="Ng W.-L."/>
            <person name="Kazmierczak K.M."/>
            <person name="Andrzejewski T.M."/>
            <person name="Davidsen T.M."/>
            <person name="Wayne K.J."/>
            <person name="Tettelin H."/>
            <person name="Glass J.I."/>
            <person name="Rusch D."/>
            <person name="Podicherti R."/>
            <person name="Tsui H.-C.T."/>
            <person name="Winkler M.E."/>
        </authorList>
    </citation>
    <scope>NUCLEOTIDE SEQUENCE</scope>
</reference>
<evidence type="ECO:0000313" key="1">
    <source>
        <dbReference type="EMBL" id="SVC08171.1"/>
    </source>
</evidence>